<dbReference type="SFLD" id="SFLDS00003">
    <property type="entry name" value="Haloacid_Dehalogenase"/>
    <property type="match status" value="1"/>
</dbReference>
<dbReference type="EMBL" id="JANAVB010016192">
    <property type="protein sequence ID" value="KAJ6832457.1"/>
    <property type="molecule type" value="Genomic_DNA"/>
</dbReference>
<dbReference type="InterPro" id="IPR023214">
    <property type="entry name" value="HAD_sf"/>
</dbReference>
<dbReference type="NCBIfam" id="TIGR01509">
    <property type="entry name" value="HAD-SF-IA-v3"/>
    <property type="match status" value="1"/>
</dbReference>
<sequence length="285" mass="32065">MRTFRVRALSACVRVQGLPSVLRHQLFDLDDTLYSSSLGIAKACRQNIEDFLAAKCGVSADMASSLRTELFCTYGSSLAGLPEMGYDVHPDEYHSFVHGRLPYENIKPEPQLRDLLRSISKPKFIFTNSDMKHAKRVLERLGIEEECFELIICFETLNPHLFLGKKASSQVILKPSVRAIEAAVRLAGYEPHRTLFLDDSERNIAAGKAVGLRTALVGKRVKTDEADYLVRDMDSLRHTIPEIWMDKLEELEEDGSGDEHSAIMVLRNEVEESVRSASTTVMAYN</sequence>
<organism evidence="1 2">
    <name type="scientific">Iris pallida</name>
    <name type="common">Sweet iris</name>
    <dbReference type="NCBI Taxonomy" id="29817"/>
    <lineage>
        <taxon>Eukaryota</taxon>
        <taxon>Viridiplantae</taxon>
        <taxon>Streptophyta</taxon>
        <taxon>Embryophyta</taxon>
        <taxon>Tracheophyta</taxon>
        <taxon>Spermatophyta</taxon>
        <taxon>Magnoliopsida</taxon>
        <taxon>Liliopsida</taxon>
        <taxon>Asparagales</taxon>
        <taxon>Iridaceae</taxon>
        <taxon>Iridoideae</taxon>
        <taxon>Irideae</taxon>
        <taxon>Iris</taxon>
    </lineage>
</organism>
<dbReference type="Gene3D" id="1.10.150.450">
    <property type="match status" value="1"/>
</dbReference>
<gene>
    <name evidence="1" type="ORF">M6B38_344600</name>
</gene>
<keyword evidence="2" id="KW-1185">Reference proteome</keyword>
<dbReference type="Pfam" id="PF00702">
    <property type="entry name" value="Hydrolase"/>
    <property type="match status" value="1"/>
</dbReference>
<comment type="caution">
    <text evidence="1">The sequence shown here is derived from an EMBL/GenBank/DDBJ whole genome shotgun (WGS) entry which is preliminary data.</text>
</comment>
<dbReference type="NCBIfam" id="TIGR01993">
    <property type="entry name" value="Pyr-5-nucltdase"/>
    <property type="match status" value="1"/>
</dbReference>
<dbReference type="SFLD" id="SFLDG01132">
    <property type="entry name" value="C1.5.3:_5'-Nucleotidase_Like"/>
    <property type="match status" value="1"/>
</dbReference>
<dbReference type="AlphaFoldDB" id="A0AAX6GVU3"/>
<dbReference type="Gene3D" id="3.40.50.1000">
    <property type="entry name" value="HAD superfamily/HAD-like"/>
    <property type="match status" value="1"/>
</dbReference>
<reference evidence="1" key="2">
    <citation type="submission" date="2023-04" db="EMBL/GenBank/DDBJ databases">
        <authorList>
            <person name="Bruccoleri R.E."/>
            <person name="Oakeley E.J."/>
            <person name="Faust A.-M."/>
            <person name="Dessus-Babus S."/>
            <person name="Altorfer M."/>
            <person name="Burckhardt D."/>
            <person name="Oertli M."/>
            <person name="Naumann U."/>
            <person name="Petersen F."/>
            <person name="Wong J."/>
        </authorList>
    </citation>
    <scope>NUCLEOTIDE SEQUENCE</scope>
    <source>
        <strain evidence="1">GSM-AAB239-AS_SAM_17_03QT</strain>
        <tissue evidence="1">Leaf</tissue>
    </source>
</reference>
<dbReference type="InterPro" id="IPR036412">
    <property type="entry name" value="HAD-like_sf"/>
</dbReference>
<dbReference type="SFLD" id="SFLDG01129">
    <property type="entry name" value="C1.5:_HAD__Beta-PGM__Phosphata"/>
    <property type="match status" value="1"/>
</dbReference>
<evidence type="ECO:0000313" key="1">
    <source>
        <dbReference type="EMBL" id="KAJ6832457.1"/>
    </source>
</evidence>
<protein>
    <submittedName>
        <fullName evidence="1">Suppressor of disruption of TFIIS</fullName>
    </submittedName>
</protein>
<accession>A0AAX6GVU3</accession>
<dbReference type="Proteomes" id="UP001140949">
    <property type="component" value="Unassembled WGS sequence"/>
</dbReference>
<dbReference type="SUPFAM" id="SSF56784">
    <property type="entry name" value="HAD-like"/>
    <property type="match status" value="1"/>
</dbReference>
<dbReference type="PANTHER" id="PTHR12725">
    <property type="entry name" value="HALOACID DEHALOGENASE-LIKE HYDROLASE"/>
    <property type="match status" value="1"/>
</dbReference>
<proteinExistence type="predicted"/>
<dbReference type="InterPro" id="IPR006439">
    <property type="entry name" value="HAD-SF_hydro_IA"/>
</dbReference>
<evidence type="ECO:0000313" key="2">
    <source>
        <dbReference type="Proteomes" id="UP001140949"/>
    </source>
</evidence>
<reference evidence="1" key="1">
    <citation type="journal article" date="2023" name="GigaByte">
        <title>Genome assembly of the bearded iris, Iris pallida Lam.</title>
        <authorList>
            <person name="Bruccoleri R.E."/>
            <person name="Oakeley E.J."/>
            <person name="Faust A.M.E."/>
            <person name="Altorfer M."/>
            <person name="Dessus-Babus S."/>
            <person name="Burckhardt D."/>
            <person name="Oertli M."/>
            <person name="Naumann U."/>
            <person name="Petersen F."/>
            <person name="Wong J."/>
        </authorList>
    </citation>
    <scope>NUCLEOTIDE SEQUENCE</scope>
    <source>
        <strain evidence="1">GSM-AAB239-AS_SAM_17_03QT</strain>
    </source>
</reference>
<name>A0AAX6GVU3_IRIPA</name>
<dbReference type="PANTHER" id="PTHR12725:SF81">
    <property type="entry name" value="OS03G0701200 PROTEIN"/>
    <property type="match status" value="1"/>
</dbReference>
<dbReference type="InterPro" id="IPR010237">
    <property type="entry name" value="Pyr-5-nucltdase"/>
</dbReference>